<name>A0AAV7ZCC8_9EUKA</name>
<dbReference type="PANTHER" id="PTHR13677">
    <property type="entry name" value="LD41638P"/>
    <property type="match status" value="1"/>
</dbReference>
<dbReference type="EMBL" id="JANTQA010000032">
    <property type="protein sequence ID" value="KAJ3439378.1"/>
    <property type="molecule type" value="Genomic_DNA"/>
</dbReference>
<evidence type="ECO:0000313" key="5">
    <source>
        <dbReference type="Proteomes" id="UP001146793"/>
    </source>
</evidence>
<feature type="region of interest" description="Disordered" evidence="2">
    <location>
        <begin position="606"/>
        <end position="641"/>
    </location>
</feature>
<dbReference type="PANTHER" id="PTHR13677:SF0">
    <property type="entry name" value="LD41638P"/>
    <property type="match status" value="1"/>
</dbReference>
<sequence>MLFIENWIEGIFHITYKRNYSSSVLHYLPKENFSNEQVSFILKSSYPKCQQIPPTEQLFNYVVNKNQVDLFATVLYSPDKFIINKSDQKQENKKEKEKEKVTQKQQKTKTIKTGNSIIILSKYRFHELFNSVLQELKLKMINHDPNNQEYGIEQCFLEIQKNWPKQLRKNQVQTRMGINSTQRLRVFIPGKSGSIFSTSAPIICSKKFSGLSADLYSLFKPFLPHLWKIWQLLITGESLVITSQNPDLCSFATWEIPTLIYPLEYGGKILPYTNIYSKQFFKKIEKKHLKNNQEEPWVIGSSNIQQSLQLFSKWQNILILNPSNHQILKSKNNINKERKKERGKKQENMKEAINVGLKSDLHLLIPIDKKILSKFQSFTKKINKNKNKKKSHSDQQVSLNYSKCIRKYFYHLTKQFILPLENYFNQLIPDITAISPFYQLPVLHGFSENQFLDKLFRSELGRDFQGKYTETEQILYRKFIHSPTFLLWYYSKKKEVSNLFSKLYRESIFQVNSEYLIKGKNEIQLIDLTLRIFKKLETSLIVKDFELCDVLMNLINEIIPKIPKQYQINLMNNYKKFQQTIGKAKNSISESLKKVNNQSQSINFENQTPVEKIITNNQPKNKNKNNENSNKKNGSVYDKKK</sequence>
<evidence type="ECO:0000256" key="2">
    <source>
        <dbReference type="SAM" id="MobiDB-lite"/>
    </source>
</evidence>
<organism evidence="4 5">
    <name type="scientific">Anaeramoeba flamelloides</name>
    <dbReference type="NCBI Taxonomy" id="1746091"/>
    <lineage>
        <taxon>Eukaryota</taxon>
        <taxon>Metamonada</taxon>
        <taxon>Anaeramoebidae</taxon>
        <taxon>Anaeramoeba</taxon>
    </lineage>
</organism>
<feature type="compositionally biased region" description="Basic and acidic residues" evidence="2">
    <location>
        <begin position="87"/>
        <end position="102"/>
    </location>
</feature>
<dbReference type="GO" id="GO:0055037">
    <property type="term" value="C:recycling endosome"/>
    <property type="evidence" value="ECO:0007669"/>
    <property type="project" value="TreeGrafter"/>
</dbReference>
<evidence type="ECO:0000256" key="1">
    <source>
        <dbReference type="ARBA" id="ARBA00007159"/>
    </source>
</evidence>
<dbReference type="GO" id="GO:0005085">
    <property type="term" value="F:guanyl-nucleotide exchange factor activity"/>
    <property type="evidence" value="ECO:0007669"/>
    <property type="project" value="InterPro"/>
</dbReference>
<feature type="region of interest" description="Disordered" evidence="2">
    <location>
        <begin position="87"/>
        <end position="106"/>
    </location>
</feature>
<protein>
    <recommendedName>
        <fullName evidence="3">UDENN domain-containing protein</fullName>
    </recommendedName>
</protein>
<dbReference type="Proteomes" id="UP001146793">
    <property type="component" value="Unassembled WGS sequence"/>
</dbReference>
<comment type="similarity">
    <text evidence="1">Belongs to the DENND6 family.</text>
</comment>
<dbReference type="InterPro" id="IPR024224">
    <property type="entry name" value="DENND6"/>
</dbReference>
<comment type="caution">
    <text evidence="4">The sequence shown here is derived from an EMBL/GenBank/DDBJ whole genome shotgun (WGS) entry which is preliminary data.</text>
</comment>
<feature type="compositionally biased region" description="Low complexity" evidence="2">
    <location>
        <begin position="616"/>
        <end position="633"/>
    </location>
</feature>
<evidence type="ECO:0000313" key="4">
    <source>
        <dbReference type="EMBL" id="KAJ3439378.1"/>
    </source>
</evidence>
<proteinExistence type="inferred from homology"/>
<dbReference type="InterPro" id="IPR037516">
    <property type="entry name" value="Tripartite_DENN"/>
</dbReference>
<dbReference type="PROSITE" id="PS50211">
    <property type="entry name" value="DENN"/>
    <property type="match status" value="1"/>
</dbReference>
<feature type="domain" description="UDENN" evidence="3">
    <location>
        <begin position="5"/>
        <end position="495"/>
    </location>
</feature>
<evidence type="ECO:0000259" key="3">
    <source>
        <dbReference type="PROSITE" id="PS50211"/>
    </source>
</evidence>
<gene>
    <name evidence="4" type="ORF">M0812_15404</name>
</gene>
<dbReference type="AlphaFoldDB" id="A0AAV7ZCC8"/>
<reference evidence="4" key="1">
    <citation type="submission" date="2022-08" db="EMBL/GenBank/DDBJ databases">
        <title>Novel sulphate-reducing endosymbionts in the free-living metamonad Anaeramoeba.</title>
        <authorList>
            <person name="Jerlstrom-Hultqvist J."/>
            <person name="Cepicka I."/>
            <person name="Gallot-Lavallee L."/>
            <person name="Salas-Leiva D."/>
            <person name="Curtis B.A."/>
            <person name="Zahonova K."/>
            <person name="Pipaliya S."/>
            <person name="Dacks J."/>
            <person name="Roger A.J."/>
        </authorList>
    </citation>
    <scope>NUCLEOTIDE SEQUENCE</scope>
    <source>
        <strain evidence="4">Busselton2</strain>
    </source>
</reference>
<accession>A0AAV7ZCC8</accession>